<evidence type="ECO:0000313" key="5">
    <source>
        <dbReference type="Proteomes" id="UP000238479"/>
    </source>
</evidence>
<dbReference type="Gramene" id="PRQ18336">
    <property type="protein sequence ID" value="PRQ18336"/>
    <property type="gene ID" value="RchiOBHm_Chr7g0204841"/>
</dbReference>
<gene>
    <name evidence="4" type="ORF">RchiOBHm_Chr7g0204841</name>
</gene>
<evidence type="ECO:0000259" key="3">
    <source>
        <dbReference type="Pfam" id="PF25043"/>
    </source>
</evidence>
<dbReference type="SUPFAM" id="SSF53300">
    <property type="entry name" value="vWA-like"/>
    <property type="match status" value="1"/>
</dbReference>
<accession>A0A2P6P8T8</accession>
<dbReference type="Gene3D" id="3.40.50.410">
    <property type="entry name" value="von Willebrand factor, type A domain"/>
    <property type="match status" value="1"/>
</dbReference>
<feature type="compositionally biased region" description="Low complexity" evidence="1">
    <location>
        <begin position="164"/>
        <end position="180"/>
    </location>
</feature>
<dbReference type="OrthoDB" id="1149618at2759"/>
<feature type="compositionally biased region" description="Basic residues" evidence="1">
    <location>
        <begin position="153"/>
        <end position="163"/>
    </location>
</feature>
<dbReference type="InterPro" id="IPR011205">
    <property type="entry name" value="UCP015417_vWA"/>
</dbReference>
<feature type="compositionally biased region" description="Low complexity" evidence="1">
    <location>
        <begin position="1"/>
        <end position="27"/>
    </location>
</feature>
<evidence type="ECO:0000256" key="1">
    <source>
        <dbReference type="SAM" id="MobiDB-lite"/>
    </source>
</evidence>
<feature type="domain" description="DUF2828" evidence="2">
    <location>
        <begin position="32"/>
        <end position="459"/>
    </location>
</feature>
<proteinExistence type="predicted"/>
<dbReference type="OMA" id="AKQLFPH"/>
<feature type="compositionally biased region" description="Basic and acidic residues" evidence="1">
    <location>
        <begin position="223"/>
        <end position="244"/>
    </location>
</feature>
<reference evidence="4 5" key="1">
    <citation type="journal article" date="2018" name="Nat. Genet.">
        <title>The Rosa genome provides new insights in the design of modern roses.</title>
        <authorList>
            <person name="Bendahmane M."/>
        </authorList>
    </citation>
    <scope>NUCLEOTIDE SEQUENCE [LARGE SCALE GENOMIC DNA]</scope>
    <source>
        <strain evidence="5">cv. Old Blush</strain>
    </source>
</reference>
<dbReference type="EMBL" id="PDCK01000045">
    <property type="protein sequence ID" value="PRQ18336.1"/>
    <property type="molecule type" value="Genomic_DNA"/>
</dbReference>
<evidence type="ECO:0000313" key="4">
    <source>
        <dbReference type="EMBL" id="PRQ18336.1"/>
    </source>
</evidence>
<dbReference type="InterPro" id="IPR036465">
    <property type="entry name" value="vWFA_dom_sf"/>
</dbReference>
<dbReference type="Proteomes" id="UP000238479">
    <property type="component" value="Chromosome 7"/>
</dbReference>
<comment type="caution">
    <text evidence="4">The sequence shown here is derived from an EMBL/GenBank/DDBJ whole genome shotgun (WGS) entry which is preliminary data.</text>
</comment>
<dbReference type="PANTHER" id="PTHR31373:SF17">
    <property type="entry name" value="OS06G0652100 PROTEIN"/>
    <property type="match status" value="1"/>
</dbReference>
<feature type="domain" description="DUF7788" evidence="3">
    <location>
        <begin position="461"/>
        <end position="641"/>
    </location>
</feature>
<protein>
    <submittedName>
        <fullName evidence="4">Putative von Willebrand factor, type A</fullName>
    </submittedName>
</protein>
<name>A0A2P6P8T8_ROSCH</name>
<dbReference type="PANTHER" id="PTHR31373">
    <property type="entry name" value="OS06G0652100 PROTEIN"/>
    <property type="match status" value="1"/>
</dbReference>
<dbReference type="Pfam" id="PF25043">
    <property type="entry name" value="DUF7788"/>
    <property type="match status" value="1"/>
</dbReference>
<feature type="region of interest" description="Disordered" evidence="1">
    <location>
        <begin position="1"/>
        <end position="36"/>
    </location>
</feature>
<evidence type="ECO:0000259" key="2">
    <source>
        <dbReference type="Pfam" id="PF11443"/>
    </source>
</evidence>
<feature type="region of interest" description="Disordered" evidence="1">
    <location>
        <begin position="149"/>
        <end position="244"/>
    </location>
</feature>
<dbReference type="InterPro" id="IPR058580">
    <property type="entry name" value="DUF2828"/>
</dbReference>
<dbReference type="PIRSF" id="PIRSF015417">
    <property type="entry name" value="T31B5_30_vWA"/>
    <property type="match status" value="1"/>
</dbReference>
<keyword evidence="5" id="KW-1185">Reference proteome</keyword>
<dbReference type="InterPro" id="IPR056690">
    <property type="entry name" value="DUF7788"/>
</dbReference>
<dbReference type="AlphaFoldDB" id="A0A2P6P8T8"/>
<organism evidence="4 5">
    <name type="scientific">Rosa chinensis</name>
    <name type="common">China rose</name>
    <dbReference type="NCBI Taxonomy" id="74649"/>
    <lineage>
        <taxon>Eukaryota</taxon>
        <taxon>Viridiplantae</taxon>
        <taxon>Streptophyta</taxon>
        <taxon>Embryophyta</taxon>
        <taxon>Tracheophyta</taxon>
        <taxon>Spermatophyta</taxon>
        <taxon>Magnoliopsida</taxon>
        <taxon>eudicotyledons</taxon>
        <taxon>Gunneridae</taxon>
        <taxon>Pentapetalae</taxon>
        <taxon>rosids</taxon>
        <taxon>fabids</taxon>
        <taxon>Rosales</taxon>
        <taxon>Rosaceae</taxon>
        <taxon>Rosoideae</taxon>
        <taxon>Rosoideae incertae sedis</taxon>
        <taxon>Rosa</taxon>
    </lineage>
</organism>
<sequence>MAAPPKLLLGPPGPKPSDSTTTTTTKPLLGRTENNSATNLSSGNPCLDLFFHIVPDTPSSYINEQLPKSWAHNALTTLKLICNLRGVRGTGKSDKEAFFTAAFWLHRHHPKTLACNLASFAQFGCFKDLPEILYRLLEGQDIRKNRKAEWSMKKKLSRRRRGSKSPSRSSSSSSSGTRSRSYSRDRDSNCTSRSRTRSPSPPQRRRPGFKSRTNKRKRLSYTTRKEPREERVVKATERTNSEKEKASVLRKQKFTDMANKAVSRYDRDPDYRFLHERVSDLFAACLKSDLENLNSNEFNNISLAAKWCPSLDSSFDRATLLCERIAKKVFPLESCPEYDGVLEQHYAYRVRDRLRKEVLVPLRKALELPEVYIGARKWRSLPYNRVPSVAMKLYKETFFKQDLVRFSKYLVDAKAGKTTIAAGALLPHEIIASNSRGSDGVAELQWKRMVEDLVKKGQLKNCLAVCDVSGSMEGLPMDVSVALGLLVSELSEKPWKGKVITFSEKPELHLIEGEDLKSKCKFMRSMHSGFNTDFQKVFDLILRVAVKGNLKPEDMIKRVFVFSDMEFDEANHESTWETDYEAIQRRFKRNGYGNEVPQIVFWNLRHSMSTPVTEKQPGVAMLSGFSKNLLKLFLDNDGEVSPDMAMELAISGDEYQKLAVVD</sequence>
<dbReference type="Pfam" id="PF11443">
    <property type="entry name" value="DUF2828"/>
    <property type="match status" value="1"/>
</dbReference>
<feature type="compositionally biased region" description="Basic residues" evidence="1">
    <location>
        <begin position="203"/>
        <end position="219"/>
    </location>
</feature>